<keyword evidence="1" id="KW-0812">Transmembrane</keyword>
<gene>
    <name evidence="2" type="ORF">EYF80_029517</name>
</gene>
<reference evidence="2 3" key="1">
    <citation type="submission" date="2019-03" db="EMBL/GenBank/DDBJ databases">
        <title>First draft genome of Liparis tanakae, snailfish: a comprehensive survey of snailfish specific genes.</title>
        <authorList>
            <person name="Kim W."/>
            <person name="Song I."/>
            <person name="Jeong J.-H."/>
            <person name="Kim D."/>
            <person name="Kim S."/>
            <person name="Ryu S."/>
            <person name="Song J.Y."/>
            <person name="Lee S.K."/>
        </authorList>
    </citation>
    <scope>NUCLEOTIDE SEQUENCE [LARGE SCALE GENOMIC DNA]</scope>
    <source>
        <tissue evidence="2">Muscle</tissue>
    </source>
</reference>
<comment type="caution">
    <text evidence="2">The sequence shown here is derived from an EMBL/GenBank/DDBJ whole genome shotgun (WGS) entry which is preliminary data.</text>
</comment>
<evidence type="ECO:0000313" key="2">
    <source>
        <dbReference type="EMBL" id="TNN60264.1"/>
    </source>
</evidence>
<sequence>MSAPYHTGLFLEELHHTLRGMLSGLAEMQVSPVSMLQCTLMASSTLPWFGSTQSSQVLAGCFLLPSGLFMLLIWLLRAFRVAWTPGSTGTMAEPLLLGMASSSLNSGGGGAPKS</sequence>
<dbReference type="Proteomes" id="UP000314294">
    <property type="component" value="Unassembled WGS sequence"/>
</dbReference>
<protein>
    <submittedName>
        <fullName evidence="2">Uncharacterized protein</fullName>
    </submittedName>
</protein>
<evidence type="ECO:0000313" key="3">
    <source>
        <dbReference type="Proteomes" id="UP000314294"/>
    </source>
</evidence>
<accession>A0A4Z2H5Z8</accession>
<evidence type="ECO:0000256" key="1">
    <source>
        <dbReference type="SAM" id="Phobius"/>
    </source>
</evidence>
<feature type="transmembrane region" description="Helical" evidence="1">
    <location>
        <begin position="57"/>
        <end position="76"/>
    </location>
</feature>
<dbReference type="EMBL" id="SRLO01000337">
    <property type="protein sequence ID" value="TNN60264.1"/>
    <property type="molecule type" value="Genomic_DNA"/>
</dbReference>
<keyword evidence="1" id="KW-1133">Transmembrane helix</keyword>
<keyword evidence="3" id="KW-1185">Reference proteome</keyword>
<name>A0A4Z2H5Z8_9TELE</name>
<dbReference type="OrthoDB" id="10648944at2759"/>
<keyword evidence="1" id="KW-0472">Membrane</keyword>
<organism evidence="2 3">
    <name type="scientific">Liparis tanakae</name>
    <name type="common">Tanaka's snailfish</name>
    <dbReference type="NCBI Taxonomy" id="230148"/>
    <lineage>
        <taxon>Eukaryota</taxon>
        <taxon>Metazoa</taxon>
        <taxon>Chordata</taxon>
        <taxon>Craniata</taxon>
        <taxon>Vertebrata</taxon>
        <taxon>Euteleostomi</taxon>
        <taxon>Actinopterygii</taxon>
        <taxon>Neopterygii</taxon>
        <taxon>Teleostei</taxon>
        <taxon>Neoteleostei</taxon>
        <taxon>Acanthomorphata</taxon>
        <taxon>Eupercaria</taxon>
        <taxon>Perciformes</taxon>
        <taxon>Cottioidei</taxon>
        <taxon>Cottales</taxon>
        <taxon>Liparidae</taxon>
        <taxon>Liparis</taxon>
    </lineage>
</organism>
<proteinExistence type="predicted"/>
<dbReference type="AlphaFoldDB" id="A0A4Z2H5Z8"/>